<evidence type="ECO:0000256" key="8">
    <source>
        <dbReference type="RuleBase" id="RU000417"/>
    </source>
</evidence>
<dbReference type="AlphaFoldDB" id="A0A6S6S5G4"/>
<evidence type="ECO:0000313" key="9">
    <source>
        <dbReference type="EMBL" id="CAA6804902.1"/>
    </source>
</evidence>
<dbReference type="PANTHER" id="PTHR46098">
    <property type="entry name" value="TRNA (CYTOSINE(38)-C(5))-METHYLTRANSFERASE"/>
    <property type="match status" value="1"/>
</dbReference>
<dbReference type="NCBIfam" id="TIGR00675">
    <property type="entry name" value="dcm"/>
    <property type="match status" value="1"/>
</dbReference>
<evidence type="ECO:0000256" key="1">
    <source>
        <dbReference type="ARBA" id="ARBA00022603"/>
    </source>
</evidence>
<dbReference type="PROSITE" id="PS51679">
    <property type="entry name" value="SAM_MT_C5"/>
    <property type="match status" value="1"/>
</dbReference>
<evidence type="ECO:0000256" key="7">
    <source>
        <dbReference type="RuleBase" id="RU000416"/>
    </source>
</evidence>
<sequence length="274" mass="31475">MIKFVDLFSGIGGFRLAFESTGAKCVFSAEIDKHACETYQKNFGDYPFCDVSTLSTSDIPDFDILCAGFPCQPFSLAGKRKGFEDTRGTLFFDIERIIHAKQPKAFILENVKGLVNHDKGKTLKVILETLEKKLNYKVFYQVLNSKDYSVPQNRERIYIIGFKNHDINFQFPEKEELQTDLSTIRDTNIMSIENTDISDLAKSHIMTHLKNHKKYHDIKENKLLLAYEVRKSRCAFRFDNISPTLTAKMGTGGNNVPIFVNELRKFSTRECLRI</sequence>
<accession>A0A6S6S5G4</accession>
<keyword evidence="2 6" id="KW-0808">Transferase</keyword>
<evidence type="ECO:0000256" key="3">
    <source>
        <dbReference type="ARBA" id="ARBA00022691"/>
    </source>
</evidence>
<dbReference type="InterPro" id="IPR018117">
    <property type="entry name" value="C5_DNA_meth_AS"/>
</dbReference>
<evidence type="ECO:0000256" key="2">
    <source>
        <dbReference type="ARBA" id="ARBA00022679"/>
    </source>
</evidence>
<dbReference type="SUPFAM" id="SSF53335">
    <property type="entry name" value="S-adenosyl-L-methionine-dependent methyltransferases"/>
    <property type="match status" value="1"/>
</dbReference>
<evidence type="ECO:0000256" key="4">
    <source>
        <dbReference type="ARBA" id="ARBA00022747"/>
    </source>
</evidence>
<comment type="catalytic activity">
    <reaction evidence="5 8">
        <text>a 2'-deoxycytidine in DNA + S-adenosyl-L-methionine = a 5-methyl-2'-deoxycytidine in DNA + S-adenosyl-L-homocysteine + H(+)</text>
        <dbReference type="Rhea" id="RHEA:13681"/>
        <dbReference type="Rhea" id="RHEA-COMP:11369"/>
        <dbReference type="Rhea" id="RHEA-COMP:11370"/>
        <dbReference type="ChEBI" id="CHEBI:15378"/>
        <dbReference type="ChEBI" id="CHEBI:57856"/>
        <dbReference type="ChEBI" id="CHEBI:59789"/>
        <dbReference type="ChEBI" id="CHEBI:85452"/>
        <dbReference type="ChEBI" id="CHEBI:85454"/>
        <dbReference type="EC" id="2.1.1.37"/>
    </reaction>
</comment>
<dbReference type="InterPro" id="IPR029063">
    <property type="entry name" value="SAM-dependent_MTases_sf"/>
</dbReference>
<keyword evidence="1 6" id="KW-0489">Methyltransferase</keyword>
<dbReference type="InterPro" id="IPR050750">
    <property type="entry name" value="C5-MTase"/>
</dbReference>
<dbReference type="PANTHER" id="PTHR46098:SF1">
    <property type="entry name" value="TRNA (CYTOSINE(38)-C(5))-METHYLTRANSFERASE"/>
    <property type="match status" value="1"/>
</dbReference>
<organism evidence="9">
    <name type="scientific">uncultured Sulfurovum sp</name>
    <dbReference type="NCBI Taxonomy" id="269237"/>
    <lineage>
        <taxon>Bacteria</taxon>
        <taxon>Pseudomonadati</taxon>
        <taxon>Campylobacterota</taxon>
        <taxon>Epsilonproteobacteria</taxon>
        <taxon>Campylobacterales</taxon>
        <taxon>Sulfurovaceae</taxon>
        <taxon>Sulfurovum</taxon>
        <taxon>environmental samples</taxon>
    </lineage>
</organism>
<name>A0A6S6S5G4_9BACT</name>
<dbReference type="Pfam" id="PF00145">
    <property type="entry name" value="DNA_methylase"/>
    <property type="match status" value="1"/>
</dbReference>
<keyword evidence="4" id="KW-0680">Restriction system</keyword>
<protein>
    <recommendedName>
        <fullName evidence="8">Cytosine-specific methyltransferase</fullName>
        <ecNumber evidence="8">2.1.1.37</ecNumber>
    </recommendedName>
</protein>
<dbReference type="EMBL" id="CACVAP010000046">
    <property type="protein sequence ID" value="CAA6804902.1"/>
    <property type="molecule type" value="Genomic_DNA"/>
</dbReference>
<dbReference type="GO" id="GO:0009307">
    <property type="term" value="P:DNA restriction-modification system"/>
    <property type="evidence" value="ECO:0007669"/>
    <property type="project" value="UniProtKB-KW"/>
</dbReference>
<dbReference type="InterPro" id="IPR001525">
    <property type="entry name" value="C5_MeTfrase"/>
</dbReference>
<reference evidence="9" key="1">
    <citation type="submission" date="2020-01" db="EMBL/GenBank/DDBJ databases">
        <authorList>
            <person name="Meier V. D."/>
            <person name="Meier V D."/>
        </authorList>
    </citation>
    <scope>NUCLEOTIDE SEQUENCE</scope>
    <source>
        <strain evidence="9">HLG_WM_MAG_06</strain>
    </source>
</reference>
<dbReference type="CDD" id="cd00315">
    <property type="entry name" value="Cyt_C5_DNA_methylase"/>
    <property type="match status" value="1"/>
</dbReference>
<gene>
    <name evidence="9" type="ORF">HELGO_WM14688</name>
</gene>
<evidence type="ECO:0000256" key="5">
    <source>
        <dbReference type="ARBA" id="ARBA00047422"/>
    </source>
</evidence>
<dbReference type="Gene3D" id="3.90.120.10">
    <property type="entry name" value="DNA Methylase, subunit A, domain 2"/>
    <property type="match status" value="1"/>
</dbReference>
<dbReference type="EC" id="2.1.1.37" evidence="8"/>
<dbReference type="GO" id="GO:0032259">
    <property type="term" value="P:methylation"/>
    <property type="evidence" value="ECO:0007669"/>
    <property type="project" value="UniProtKB-KW"/>
</dbReference>
<dbReference type="PRINTS" id="PR00105">
    <property type="entry name" value="C5METTRFRASE"/>
</dbReference>
<dbReference type="PROSITE" id="PS00094">
    <property type="entry name" value="C5_MTASE_1"/>
    <property type="match status" value="1"/>
</dbReference>
<evidence type="ECO:0000256" key="6">
    <source>
        <dbReference type="PROSITE-ProRule" id="PRU01016"/>
    </source>
</evidence>
<feature type="active site" evidence="6">
    <location>
        <position position="71"/>
    </location>
</feature>
<dbReference type="Gene3D" id="3.40.50.150">
    <property type="entry name" value="Vaccinia Virus protein VP39"/>
    <property type="match status" value="1"/>
</dbReference>
<comment type="similarity">
    <text evidence="6 7">Belongs to the class I-like SAM-binding methyltransferase superfamily. C5-methyltransferase family.</text>
</comment>
<keyword evidence="3 6" id="KW-0949">S-adenosyl-L-methionine</keyword>
<dbReference type="GO" id="GO:0003886">
    <property type="term" value="F:DNA (cytosine-5-)-methyltransferase activity"/>
    <property type="evidence" value="ECO:0007669"/>
    <property type="project" value="UniProtKB-EC"/>
</dbReference>
<proteinExistence type="inferred from homology"/>